<keyword evidence="3" id="KW-1185">Reference proteome</keyword>
<gene>
    <name evidence="2" type="ORF">BGW38_009954</name>
</gene>
<comment type="caution">
    <text evidence="2">The sequence shown here is derived from an EMBL/GenBank/DDBJ whole genome shotgun (WGS) entry which is preliminary data.</text>
</comment>
<evidence type="ECO:0000256" key="1">
    <source>
        <dbReference type="SAM" id="MobiDB-lite"/>
    </source>
</evidence>
<accession>A0A9P6F0H5</accession>
<feature type="compositionally biased region" description="Polar residues" evidence="1">
    <location>
        <begin position="57"/>
        <end position="67"/>
    </location>
</feature>
<proteinExistence type="predicted"/>
<dbReference type="EMBL" id="JAABOA010007647">
    <property type="protein sequence ID" value="KAF9539192.1"/>
    <property type="molecule type" value="Genomic_DNA"/>
</dbReference>
<evidence type="ECO:0000313" key="3">
    <source>
        <dbReference type="Proteomes" id="UP000780801"/>
    </source>
</evidence>
<dbReference type="Proteomes" id="UP000780801">
    <property type="component" value="Unassembled WGS sequence"/>
</dbReference>
<feature type="compositionally biased region" description="Low complexity" evidence="1">
    <location>
        <begin position="46"/>
        <end position="56"/>
    </location>
</feature>
<name>A0A9P6F0H5_9FUNG</name>
<protein>
    <submittedName>
        <fullName evidence="2">Uncharacterized protein</fullName>
    </submittedName>
</protein>
<organism evidence="2 3">
    <name type="scientific">Lunasporangiospora selenospora</name>
    <dbReference type="NCBI Taxonomy" id="979761"/>
    <lineage>
        <taxon>Eukaryota</taxon>
        <taxon>Fungi</taxon>
        <taxon>Fungi incertae sedis</taxon>
        <taxon>Mucoromycota</taxon>
        <taxon>Mortierellomycotina</taxon>
        <taxon>Mortierellomycetes</taxon>
        <taxon>Mortierellales</taxon>
        <taxon>Mortierellaceae</taxon>
        <taxon>Lunasporangiospora</taxon>
    </lineage>
</organism>
<sequence length="164" mass="18824">MDMMTGLAQSAAEALPLPSHDDIYYHHQRMHLLDETDEEMERQRQQQRLQQQQQQQASTRLARSTSRGRGDRAVVSSTTSKMDRTRSLSQTVSQLSIQEEETVQTEKKLGRVLDEEEEEEGEWEIEDKDLLKDLEAEVRRGDGEKEVEEVKKRDGFGVGCSSVS</sequence>
<feature type="region of interest" description="Disordered" evidence="1">
    <location>
        <begin position="28"/>
        <end position="104"/>
    </location>
</feature>
<feature type="compositionally biased region" description="Polar residues" evidence="1">
    <location>
        <begin position="87"/>
        <end position="97"/>
    </location>
</feature>
<dbReference type="AlphaFoldDB" id="A0A9P6F0H5"/>
<reference evidence="2" key="1">
    <citation type="journal article" date="2020" name="Fungal Divers.">
        <title>Resolving the Mortierellaceae phylogeny through synthesis of multi-gene phylogenetics and phylogenomics.</title>
        <authorList>
            <person name="Vandepol N."/>
            <person name="Liber J."/>
            <person name="Desiro A."/>
            <person name="Na H."/>
            <person name="Kennedy M."/>
            <person name="Barry K."/>
            <person name="Grigoriev I.V."/>
            <person name="Miller A.N."/>
            <person name="O'Donnell K."/>
            <person name="Stajich J.E."/>
            <person name="Bonito G."/>
        </authorList>
    </citation>
    <scope>NUCLEOTIDE SEQUENCE</scope>
    <source>
        <strain evidence="2">KOD1015</strain>
    </source>
</reference>
<dbReference type="OrthoDB" id="2446169at2759"/>
<feature type="non-terminal residue" evidence="2">
    <location>
        <position position="164"/>
    </location>
</feature>
<evidence type="ECO:0000313" key="2">
    <source>
        <dbReference type="EMBL" id="KAF9539192.1"/>
    </source>
</evidence>